<accession>A0A9D4YZC4</accession>
<dbReference type="AlphaFoldDB" id="A0A9D4YZC4"/>
<reference evidence="2" key="1">
    <citation type="journal article" date="2019" name="Plant J.">
        <title>Chlorella vulgaris genome assembly and annotation reveals the molecular basis for metabolic acclimation to high light conditions.</title>
        <authorList>
            <person name="Cecchin M."/>
            <person name="Marcolungo L."/>
            <person name="Rossato M."/>
            <person name="Girolomoni L."/>
            <person name="Cosentino E."/>
            <person name="Cuine S."/>
            <person name="Li-Beisson Y."/>
            <person name="Delledonne M."/>
            <person name="Ballottari M."/>
        </authorList>
    </citation>
    <scope>NUCLEOTIDE SEQUENCE</scope>
    <source>
        <strain evidence="2">211/11P</strain>
    </source>
</reference>
<proteinExistence type="predicted"/>
<feature type="transmembrane region" description="Helical" evidence="1">
    <location>
        <begin position="6"/>
        <end position="26"/>
    </location>
</feature>
<keyword evidence="1" id="KW-1133">Transmembrane helix</keyword>
<gene>
    <name evidence="2" type="ORF">D9Q98_003345</name>
</gene>
<dbReference type="OrthoDB" id="505899at2759"/>
<evidence type="ECO:0000256" key="1">
    <source>
        <dbReference type="SAM" id="Phobius"/>
    </source>
</evidence>
<keyword evidence="1" id="KW-0472">Membrane</keyword>
<dbReference type="EMBL" id="SIDB01000004">
    <property type="protein sequence ID" value="KAI3433535.1"/>
    <property type="molecule type" value="Genomic_DNA"/>
</dbReference>
<sequence length="79" mass="8938">MTMASFTQVGSVLVPLMMASAGAYYVQRHKFPMPRSFNTEWYTATEAYLSEMPRQGSATPVRMNPFHDKIKTVALPSFM</sequence>
<comment type="caution">
    <text evidence="2">The sequence shown here is derived from an EMBL/GenBank/DDBJ whole genome shotgun (WGS) entry which is preliminary data.</text>
</comment>
<evidence type="ECO:0000313" key="3">
    <source>
        <dbReference type="Proteomes" id="UP001055712"/>
    </source>
</evidence>
<protein>
    <submittedName>
        <fullName evidence="2">Uncharacterized protein</fullName>
    </submittedName>
</protein>
<organism evidence="2 3">
    <name type="scientific">Chlorella vulgaris</name>
    <name type="common">Green alga</name>
    <dbReference type="NCBI Taxonomy" id="3077"/>
    <lineage>
        <taxon>Eukaryota</taxon>
        <taxon>Viridiplantae</taxon>
        <taxon>Chlorophyta</taxon>
        <taxon>core chlorophytes</taxon>
        <taxon>Trebouxiophyceae</taxon>
        <taxon>Chlorellales</taxon>
        <taxon>Chlorellaceae</taxon>
        <taxon>Chlorella clade</taxon>
        <taxon>Chlorella</taxon>
    </lineage>
</organism>
<name>A0A9D4YZC4_CHLVU</name>
<keyword evidence="1" id="KW-0812">Transmembrane</keyword>
<evidence type="ECO:0000313" key="2">
    <source>
        <dbReference type="EMBL" id="KAI3433535.1"/>
    </source>
</evidence>
<dbReference type="Proteomes" id="UP001055712">
    <property type="component" value="Unassembled WGS sequence"/>
</dbReference>
<keyword evidence="3" id="KW-1185">Reference proteome</keyword>
<reference evidence="2" key="2">
    <citation type="submission" date="2020-11" db="EMBL/GenBank/DDBJ databases">
        <authorList>
            <person name="Cecchin M."/>
            <person name="Marcolungo L."/>
            <person name="Rossato M."/>
            <person name="Girolomoni L."/>
            <person name="Cosentino E."/>
            <person name="Cuine S."/>
            <person name="Li-Beisson Y."/>
            <person name="Delledonne M."/>
            <person name="Ballottari M."/>
        </authorList>
    </citation>
    <scope>NUCLEOTIDE SEQUENCE</scope>
    <source>
        <strain evidence="2">211/11P</strain>
        <tissue evidence="2">Whole cell</tissue>
    </source>
</reference>